<proteinExistence type="predicted"/>
<dbReference type="Proteomes" id="UP000316560">
    <property type="component" value="Unassembled WGS sequence"/>
</dbReference>
<keyword evidence="2" id="KW-1185">Reference proteome</keyword>
<evidence type="ECO:0000313" key="1">
    <source>
        <dbReference type="EMBL" id="TQO19901.1"/>
    </source>
</evidence>
<organism evidence="1 2">
    <name type="scientific">Rhodoglobus vestalii</name>
    <dbReference type="NCBI Taxonomy" id="193384"/>
    <lineage>
        <taxon>Bacteria</taxon>
        <taxon>Bacillati</taxon>
        <taxon>Actinomycetota</taxon>
        <taxon>Actinomycetes</taxon>
        <taxon>Micrococcales</taxon>
        <taxon>Microbacteriaceae</taxon>
        <taxon>Rhodoglobus</taxon>
    </lineage>
</organism>
<name>A0A8H2K919_9MICO</name>
<evidence type="ECO:0000313" key="2">
    <source>
        <dbReference type="Proteomes" id="UP000316560"/>
    </source>
</evidence>
<reference evidence="1 2" key="1">
    <citation type="submission" date="2019-06" db="EMBL/GenBank/DDBJ databases">
        <title>Sequencing the genomes of 1000 actinobacteria strains.</title>
        <authorList>
            <person name="Klenk H.-P."/>
        </authorList>
    </citation>
    <scope>NUCLEOTIDE SEQUENCE [LARGE SCALE GENOMIC DNA]</scope>
    <source>
        <strain evidence="1 2">DSM 21947</strain>
    </source>
</reference>
<protein>
    <submittedName>
        <fullName evidence="1">Uncharacterized protein</fullName>
    </submittedName>
</protein>
<dbReference type="EMBL" id="VFRA01000001">
    <property type="protein sequence ID" value="TQO19901.1"/>
    <property type="molecule type" value="Genomic_DNA"/>
</dbReference>
<gene>
    <name evidence="1" type="ORF">FB472_1502</name>
</gene>
<comment type="caution">
    <text evidence="1">The sequence shown here is derived from an EMBL/GenBank/DDBJ whole genome shotgun (WGS) entry which is preliminary data.</text>
</comment>
<sequence length="91" mass="10056">MHDSARKNGILSEDVIKAATSSLWVEDLDDDSPARQLRLRFDTQGRLLDAVVLIFDSGNELVIRANESLNLVKFLEHGAEVRSDCRVCSGG</sequence>
<dbReference type="AlphaFoldDB" id="A0A8H2K919"/>
<accession>A0A8H2K919</accession>